<sequence>MDSNKLKLFDENDDDEQDDIEEELNFEQKFFNDKPLSERKTSKLIQLKSRLAHDSRFQIDQRFIEDDNDNDDNEIQPTEIKSEIEVEKEKNLNILEKVIGKNLNQPWKSRSNLKSTTTTLFVPRFDPTKEECSKFETETNLKKRKLPAIDLDEIDRKIAIQKQIETNNSEKSKSNTTSTIDNDCYYEVGQNLKNLFGGQTEDFTLGSSIFEQNDGDKIADQIEYEEKPIKVTKLKFLDKNRYDDSSDDDYDGKIQIKIPESNSLKNLDHSKKQFKPSNFGGFFFKANDPRLHNTNNDDNEEERFFSPELIQRVQQTAKTRELNMIKALSMRKKSSLKNKRTAEKYDNKQKQHKRFILQQKRRKSKGFKRFKATRITGTVKWFNVKNGYGFISRNDKEGEDVFVHQSAIKRNNPGKAVRSVGDGEVVEFDIVEGEKGNEAANVTGPNGTPVKGSPFAADRKFSPRGRGNFRRGGGGFRRGPPRDGQFSDGGGGGRSYRGGRGRPFFRRRFFRGGFNNQQQQQQQINDGQQEGGNFEQNQNSGFESRRGGGGGRPRRYIQRFFRRRPRRPRMDQGGDSAGEENKNDVQQNQEGQLDDDQQEQNNQQQSGGFRRGNVRRFGGGGGFQGRRRGGFRGRGGRGRGGKFGQRNGSGNWGDQQQSGNDDNQDNGDNVGANNSGNGSDGAAGETSN</sequence>
<reference evidence="4" key="1">
    <citation type="submission" date="2025-08" db="UniProtKB">
        <authorList>
            <consortium name="RefSeq"/>
        </authorList>
    </citation>
    <scope>IDENTIFICATION</scope>
    <source>
        <strain evidence="4">Airmid</strain>
    </source>
</reference>
<proteinExistence type="predicted"/>
<dbReference type="AlphaFoldDB" id="A0A6P6XUV4"/>
<dbReference type="InterPro" id="IPR011129">
    <property type="entry name" value="CSD"/>
</dbReference>
<dbReference type="Proteomes" id="UP000515146">
    <property type="component" value="Unplaced"/>
</dbReference>
<feature type="compositionally biased region" description="Basic residues" evidence="1">
    <location>
        <begin position="552"/>
        <end position="567"/>
    </location>
</feature>
<protein>
    <submittedName>
        <fullName evidence="4">Nucleolin 1-like</fullName>
    </submittedName>
</protein>
<dbReference type="InterPro" id="IPR002059">
    <property type="entry name" value="CSP_DNA-bd"/>
</dbReference>
<feature type="compositionally biased region" description="Low complexity" evidence="1">
    <location>
        <begin position="516"/>
        <end position="542"/>
    </location>
</feature>
<name>A0A6P6XUV4_DERPT</name>
<feature type="compositionally biased region" description="Low complexity" evidence="1">
    <location>
        <begin position="644"/>
        <end position="688"/>
    </location>
</feature>
<evidence type="ECO:0000259" key="2">
    <source>
        <dbReference type="PROSITE" id="PS51857"/>
    </source>
</evidence>
<dbReference type="KEGG" id="dpte:113791192"/>
<dbReference type="CDD" id="cd04458">
    <property type="entry name" value="CSP_CDS"/>
    <property type="match status" value="1"/>
</dbReference>
<dbReference type="PRINTS" id="PR00050">
    <property type="entry name" value="COLDSHOCK"/>
</dbReference>
<feature type="region of interest" description="Disordered" evidence="1">
    <location>
        <begin position="516"/>
        <end position="688"/>
    </location>
</feature>
<dbReference type="SUPFAM" id="SSF50249">
    <property type="entry name" value="Nucleic acid-binding proteins"/>
    <property type="match status" value="1"/>
</dbReference>
<feature type="compositionally biased region" description="Low complexity" evidence="1">
    <location>
        <begin position="599"/>
        <end position="608"/>
    </location>
</feature>
<dbReference type="RefSeq" id="XP_027196733.1">
    <property type="nucleotide sequence ID" value="XM_027340932.1"/>
</dbReference>
<dbReference type="SMART" id="SM00357">
    <property type="entry name" value="CSP"/>
    <property type="match status" value="1"/>
</dbReference>
<dbReference type="FunFam" id="2.40.50.140:FF:000274">
    <property type="entry name" value="Mitochondrial RNA binding protein"/>
    <property type="match status" value="1"/>
</dbReference>
<dbReference type="PROSITE" id="PS51857">
    <property type="entry name" value="CSD_2"/>
    <property type="match status" value="1"/>
</dbReference>
<dbReference type="GO" id="GO:0003676">
    <property type="term" value="F:nucleic acid binding"/>
    <property type="evidence" value="ECO:0007669"/>
    <property type="project" value="InterPro"/>
</dbReference>
<keyword evidence="3" id="KW-1185">Reference proteome</keyword>
<dbReference type="InParanoid" id="A0A6P6XUV4"/>
<accession>A0A6P6XUV4</accession>
<dbReference type="Gene3D" id="2.40.50.140">
    <property type="entry name" value="Nucleic acid-binding proteins"/>
    <property type="match status" value="1"/>
</dbReference>
<evidence type="ECO:0000256" key="1">
    <source>
        <dbReference type="SAM" id="MobiDB-lite"/>
    </source>
</evidence>
<feature type="compositionally biased region" description="Basic residues" evidence="1">
    <location>
        <begin position="625"/>
        <end position="640"/>
    </location>
</feature>
<evidence type="ECO:0000313" key="4">
    <source>
        <dbReference type="RefSeq" id="XP_027196733.1"/>
    </source>
</evidence>
<dbReference type="Pfam" id="PF00313">
    <property type="entry name" value="CSD"/>
    <property type="match status" value="1"/>
</dbReference>
<evidence type="ECO:0000313" key="3">
    <source>
        <dbReference type="Proteomes" id="UP000515146"/>
    </source>
</evidence>
<gene>
    <name evidence="4" type="primary">LOC113791192</name>
</gene>
<dbReference type="InterPro" id="IPR012340">
    <property type="entry name" value="NA-bd_OB-fold"/>
</dbReference>
<feature type="compositionally biased region" description="Gly residues" evidence="1">
    <location>
        <begin position="487"/>
        <end position="496"/>
    </location>
</feature>
<feature type="region of interest" description="Disordered" evidence="1">
    <location>
        <begin position="437"/>
        <end position="503"/>
    </location>
</feature>
<dbReference type="InterPro" id="IPR050181">
    <property type="entry name" value="Cold_shock_domain"/>
</dbReference>
<dbReference type="OrthoDB" id="6430255at2759"/>
<organism evidence="3 4">
    <name type="scientific">Dermatophagoides pteronyssinus</name>
    <name type="common">European house dust mite</name>
    <dbReference type="NCBI Taxonomy" id="6956"/>
    <lineage>
        <taxon>Eukaryota</taxon>
        <taxon>Metazoa</taxon>
        <taxon>Ecdysozoa</taxon>
        <taxon>Arthropoda</taxon>
        <taxon>Chelicerata</taxon>
        <taxon>Arachnida</taxon>
        <taxon>Acari</taxon>
        <taxon>Acariformes</taxon>
        <taxon>Sarcoptiformes</taxon>
        <taxon>Astigmata</taxon>
        <taxon>Psoroptidia</taxon>
        <taxon>Analgoidea</taxon>
        <taxon>Pyroglyphidae</taxon>
        <taxon>Dermatophagoidinae</taxon>
        <taxon>Dermatophagoides</taxon>
    </lineage>
</organism>
<dbReference type="PANTHER" id="PTHR11544">
    <property type="entry name" value="COLD SHOCK DOMAIN CONTAINING PROTEINS"/>
    <property type="match status" value="1"/>
</dbReference>
<feature type="domain" description="CSD" evidence="2">
    <location>
        <begin position="374"/>
        <end position="444"/>
    </location>
</feature>